<dbReference type="GO" id="GO:0016747">
    <property type="term" value="F:acyltransferase activity, transferring groups other than amino-acyl groups"/>
    <property type="evidence" value="ECO:0007669"/>
    <property type="project" value="InterPro"/>
</dbReference>
<dbReference type="Pfam" id="PF00583">
    <property type="entry name" value="Acetyltransf_1"/>
    <property type="match status" value="1"/>
</dbReference>
<dbReference type="Proteomes" id="UP000034617">
    <property type="component" value="Unassembled WGS sequence"/>
</dbReference>
<dbReference type="InterPro" id="IPR000182">
    <property type="entry name" value="GNAT_dom"/>
</dbReference>
<comment type="caution">
    <text evidence="2">The sequence shown here is derived from an EMBL/GenBank/DDBJ whole genome shotgun (WGS) entry which is preliminary data.</text>
</comment>
<dbReference type="EMBL" id="LCHM01000054">
    <property type="protein sequence ID" value="KKT35385.1"/>
    <property type="molecule type" value="Genomic_DNA"/>
</dbReference>
<evidence type="ECO:0000259" key="1">
    <source>
        <dbReference type="PROSITE" id="PS51186"/>
    </source>
</evidence>
<evidence type="ECO:0000313" key="3">
    <source>
        <dbReference type="Proteomes" id="UP000034617"/>
    </source>
</evidence>
<dbReference type="Gene3D" id="3.40.630.30">
    <property type="match status" value="1"/>
</dbReference>
<feature type="domain" description="N-acetyltransferase" evidence="1">
    <location>
        <begin position="1"/>
        <end position="166"/>
    </location>
</feature>
<gene>
    <name evidence="2" type="ORF">UW22_C0054G0002</name>
</gene>
<proteinExistence type="predicted"/>
<dbReference type="InterPro" id="IPR016181">
    <property type="entry name" value="Acyl_CoA_acyltransferase"/>
</dbReference>
<evidence type="ECO:0000313" key="2">
    <source>
        <dbReference type="EMBL" id="KKT35385.1"/>
    </source>
</evidence>
<dbReference type="PROSITE" id="PS51186">
    <property type="entry name" value="GNAT"/>
    <property type="match status" value="1"/>
</dbReference>
<protein>
    <recommendedName>
        <fullName evidence="1">N-acetyltransferase domain-containing protein</fullName>
    </recommendedName>
</protein>
<dbReference type="AlphaFoldDB" id="A0A0G1GLG7"/>
<name>A0A0G1GLG7_9BACT</name>
<reference evidence="2 3" key="1">
    <citation type="journal article" date="2015" name="Nature">
        <title>rRNA introns, odd ribosomes, and small enigmatic genomes across a large radiation of phyla.</title>
        <authorList>
            <person name="Brown C.T."/>
            <person name="Hug L.A."/>
            <person name="Thomas B.C."/>
            <person name="Sharon I."/>
            <person name="Castelle C.J."/>
            <person name="Singh A."/>
            <person name="Wilkins M.J."/>
            <person name="Williams K.H."/>
            <person name="Banfield J.F."/>
        </authorList>
    </citation>
    <scope>NUCLEOTIDE SEQUENCE [LARGE SCALE GENOMIC DNA]</scope>
</reference>
<dbReference type="SUPFAM" id="SSF55729">
    <property type="entry name" value="Acyl-CoA N-acyltransferases (Nat)"/>
    <property type="match status" value="1"/>
</dbReference>
<accession>A0A0G1GLG7</accession>
<organism evidence="2 3">
    <name type="scientific">Candidatus Gottesmanbacteria bacterium GW2011_GWB1_44_11c</name>
    <dbReference type="NCBI Taxonomy" id="1618447"/>
    <lineage>
        <taxon>Bacteria</taxon>
        <taxon>Candidatus Gottesmaniibacteriota</taxon>
    </lineage>
</organism>
<sequence>MSGDDIRNIADIVGTDSAYRHFVKRINKEFEIADEERNTHVYVFYQKNKAGKEVGFAVVGHSAAKMKVWEKTFKEEGWVDKKFKMATPCYELMYMYVRLEERQKGLGSRLFGQVVDFTRGEKIKAIYAYVGEKLPLALNFYREKGARILTNLSGDGAANAFLEWRV</sequence>